<evidence type="ECO:0000313" key="2">
    <source>
        <dbReference type="EMBL" id="MFD0683380.1"/>
    </source>
</evidence>
<proteinExistence type="predicted"/>
<keyword evidence="1" id="KW-1133">Transmembrane helix</keyword>
<evidence type="ECO:0000256" key="1">
    <source>
        <dbReference type="SAM" id="Phobius"/>
    </source>
</evidence>
<dbReference type="EMBL" id="JBHTGP010000002">
    <property type="protein sequence ID" value="MFD0683380.1"/>
    <property type="molecule type" value="Genomic_DNA"/>
</dbReference>
<evidence type="ECO:0000313" key="3">
    <source>
        <dbReference type="Proteomes" id="UP001597063"/>
    </source>
</evidence>
<reference evidence="3" key="1">
    <citation type="journal article" date="2019" name="Int. J. Syst. Evol. Microbiol.">
        <title>The Global Catalogue of Microorganisms (GCM) 10K type strain sequencing project: providing services to taxonomists for standard genome sequencing and annotation.</title>
        <authorList>
            <consortium name="The Broad Institute Genomics Platform"/>
            <consortium name="The Broad Institute Genome Sequencing Center for Infectious Disease"/>
            <person name="Wu L."/>
            <person name="Ma J."/>
        </authorList>
    </citation>
    <scope>NUCLEOTIDE SEQUENCE [LARGE SCALE GENOMIC DNA]</scope>
    <source>
        <strain evidence="3">JCM 9371</strain>
    </source>
</reference>
<dbReference type="RefSeq" id="WP_131757210.1">
    <property type="nucleotide sequence ID" value="NZ_CAACUY010000027.1"/>
</dbReference>
<gene>
    <name evidence="2" type="ORF">ACFQZM_02630</name>
</gene>
<sequence>MFAGLLFAMIGIPFLIGGIVVTVRLKRKKKSVSTSTGFIMGGLIFTVVGGVSMAIPGESEGVSGDEPTIECTATVLDLDDTHVMVNKETIYKIRARVLPVRGAPLDVKFRERLDARELRAARKHRQFACVQAASDPERVKIKWKSPR</sequence>
<dbReference type="Proteomes" id="UP001597063">
    <property type="component" value="Unassembled WGS sequence"/>
</dbReference>
<protein>
    <recommendedName>
        <fullName evidence="4">DUF4190 domain-containing protein</fullName>
    </recommendedName>
</protein>
<evidence type="ECO:0008006" key="4">
    <source>
        <dbReference type="Google" id="ProtNLM"/>
    </source>
</evidence>
<keyword evidence="3" id="KW-1185">Reference proteome</keyword>
<name>A0ABW2XBD1_9ACTN</name>
<keyword evidence="1" id="KW-0472">Membrane</keyword>
<keyword evidence="1" id="KW-0812">Transmembrane</keyword>
<feature type="transmembrane region" description="Helical" evidence="1">
    <location>
        <begin position="37"/>
        <end position="55"/>
    </location>
</feature>
<organism evidence="2 3">
    <name type="scientific">Actinomadura fibrosa</name>
    <dbReference type="NCBI Taxonomy" id="111802"/>
    <lineage>
        <taxon>Bacteria</taxon>
        <taxon>Bacillati</taxon>
        <taxon>Actinomycetota</taxon>
        <taxon>Actinomycetes</taxon>
        <taxon>Streptosporangiales</taxon>
        <taxon>Thermomonosporaceae</taxon>
        <taxon>Actinomadura</taxon>
    </lineage>
</organism>
<comment type="caution">
    <text evidence="2">The sequence shown here is derived from an EMBL/GenBank/DDBJ whole genome shotgun (WGS) entry which is preliminary data.</text>
</comment>
<feature type="transmembrane region" description="Helical" evidence="1">
    <location>
        <begin position="6"/>
        <end position="25"/>
    </location>
</feature>
<accession>A0ABW2XBD1</accession>